<protein>
    <recommendedName>
        <fullName evidence="8">L-lactate permease</fullName>
    </recommendedName>
</protein>
<dbReference type="AlphaFoldDB" id="A0A511V7Y0"/>
<evidence type="ECO:0000256" key="4">
    <source>
        <dbReference type="ARBA" id="ARBA00022475"/>
    </source>
</evidence>
<dbReference type="PANTHER" id="PTHR30003">
    <property type="entry name" value="L-LACTATE PERMEASE"/>
    <property type="match status" value="1"/>
</dbReference>
<evidence type="ECO:0000313" key="10">
    <source>
        <dbReference type="Proteomes" id="UP000321157"/>
    </source>
</evidence>
<keyword evidence="10" id="KW-1185">Reference proteome</keyword>
<dbReference type="InterPro" id="IPR003804">
    <property type="entry name" value="Lactate_perm"/>
</dbReference>
<evidence type="ECO:0000256" key="2">
    <source>
        <dbReference type="ARBA" id="ARBA00010100"/>
    </source>
</evidence>
<feature type="transmembrane region" description="Helical" evidence="8">
    <location>
        <begin position="387"/>
        <end position="413"/>
    </location>
</feature>
<evidence type="ECO:0000256" key="8">
    <source>
        <dbReference type="RuleBase" id="RU365092"/>
    </source>
</evidence>
<comment type="caution">
    <text evidence="9">The sequence shown here is derived from an EMBL/GenBank/DDBJ whole genome shotgun (WGS) entry which is preliminary data.</text>
</comment>
<feature type="transmembrane region" description="Helical" evidence="8">
    <location>
        <begin position="176"/>
        <end position="200"/>
    </location>
</feature>
<feature type="transmembrane region" description="Helical" evidence="8">
    <location>
        <begin position="356"/>
        <end position="375"/>
    </location>
</feature>
<sequence>MTILLALFPILVIFLLLFILKQSSVRAGFGAYGIAILIASITPRFHLETAQLFHSSIKGALISSIVAYVLLFGIFLFHLMNEEGLIKVIASFIAHSTPDPVRQVLLLVVAFSPLVESVSGFGIAIIVVAPILIELGFSRYKATLLSLVGLSAVPWGALATGTVIGSNLGGIPLQTLGSGSAILTAPTFLYFALVAVYLAGGREGLKKRGGETIIVSGSLAASVWLFNAYISVELAGVLGALVAMGVELLFIRFSMKRAKTASPSLSRMTSSAASDRVHRIGSAMLPYLFLTGLLFLSRLIPPVERFLTSHMVLDLAEYSFQLPILYSPGFSILITCIFTIFVFGIKKKVICKSIRLTIKQWFPVTFSTFAFVAMAEIMSQAGMTAMLAQAAAAAFGSALMVISPIIGGIGGFLTGSNTGSNAMFINLQVQAAHHSGFSAELFGYAQNTSASHMTMASPSRVLLGVSVSGIHTAENKILRKIFLIATVSLLLVMIAMIALEFSLLH</sequence>
<dbReference type="GO" id="GO:0015129">
    <property type="term" value="F:lactate transmembrane transporter activity"/>
    <property type="evidence" value="ECO:0007669"/>
    <property type="project" value="UniProtKB-UniRule"/>
</dbReference>
<evidence type="ECO:0000256" key="3">
    <source>
        <dbReference type="ARBA" id="ARBA00022448"/>
    </source>
</evidence>
<keyword evidence="3 8" id="KW-0813">Transport</keyword>
<keyword evidence="6 8" id="KW-1133">Transmembrane helix</keyword>
<feature type="transmembrane region" description="Helical" evidence="8">
    <location>
        <begin position="276"/>
        <end position="300"/>
    </location>
</feature>
<dbReference type="GO" id="GO:0005886">
    <property type="term" value="C:plasma membrane"/>
    <property type="evidence" value="ECO:0007669"/>
    <property type="project" value="UniProtKB-SubCell"/>
</dbReference>
<evidence type="ECO:0000256" key="6">
    <source>
        <dbReference type="ARBA" id="ARBA00022989"/>
    </source>
</evidence>
<feature type="transmembrane region" description="Helical" evidence="8">
    <location>
        <begin position="320"/>
        <end position="344"/>
    </location>
</feature>
<feature type="transmembrane region" description="Helical" evidence="8">
    <location>
        <begin position="212"/>
        <end position="230"/>
    </location>
</feature>
<dbReference type="OrthoDB" id="9761056at2"/>
<dbReference type="GO" id="GO:0015295">
    <property type="term" value="F:solute:proton symporter activity"/>
    <property type="evidence" value="ECO:0007669"/>
    <property type="project" value="TreeGrafter"/>
</dbReference>
<dbReference type="Proteomes" id="UP000321157">
    <property type="component" value="Unassembled WGS sequence"/>
</dbReference>
<accession>A0A511V7Y0</accession>
<keyword evidence="7 8" id="KW-0472">Membrane</keyword>
<name>A0A511V7Y0_9BACL</name>
<dbReference type="PANTHER" id="PTHR30003:SF0">
    <property type="entry name" value="GLYCOLATE PERMEASE GLCA-RELATED"/>
    <property type="match status" value="1"/>
</dbReference>
<evidence type="ECO:0000256" key="7">
    <source>
        <dbReference type="ARBA" id="ARBA00023136"/>
    </source>
</evidence>
<feature type="transmembrane region" description="Helical" evidence="8">
    <location>
        <begin position="481"/>
        <end position="504"/>
    </location>
</feature>
<keyword evidence="4 8" id="KW-1003">Cell membrane</keyword>
<organism evidence="9 10">
    <name type="scientific">Aneurinibacillus danicus</name>
    <dbReference type="NCBI Taxonomy" id="267746"/>
    <lineage>
        <taxon>Bacteria</taxon>
        <taxon>Bacillati</taxon>
        <taxon>Bacillota</taxon>
        <taxon>Bacilli</taxon>
        <taxon>Bacillales</taxon>
        <taxon>Paenibacillaceae</taxon>
        <taxon>Aneurinibacillus group</taxon>
        <taxon>Aneurinibacillus</taxon>
    </lineage>
</organism>
<feature type="transmembrane region" description="Helical" evidence="8">
    <location>
        <begin position="29"/>
        <end position="47"/>
    </location>
</feature>
<evidence type="ECO:0000313" key="9">
    <source>
        <dbReference type="EMBL" id="GEN34919.1"/>
    </source>
</evidence>
<evidence type="ECO:0000256" key="5">
    <source>
        <dbReference type="ARBA" id="ARBA00022692"/>
    </source>
</evidence>
<comment type="function">
    <text evidence="8">Uptake of L-lactate across the membrane. Can also transport D-lactate and glycolate.</text>
</comment>
<keyword evidence="5 8" id="KW-0812">Transmembrane</keyword>
<dbReference type="EMBL" id="BJXX01000103">
    <property type="protein sequence ID" value="GEN34919.1"/>
    <property type="molecule type" value="Genomic_DNA"/>
</dbReference>
<dbReference type="Pfam" id="PF02652">
    <property type="entry name" value="Lactate_perm"/>
    <property type="match status" value="1"/>
</dbReference>
<gene>
    <name evidence="9" type="ORF">ADA01nite_23790</name>
</gene>
<proteinExistence type="inferred from homology"/>
<feature type="transmembrane region" description="Helical" evidence="8">
    <location>
        <begin position="104"/>
        <end position="132"/>
    </location>
</feature>
<comment type="similarity">
    <text evidence="2 8">Belongs to the lactate permease family.</text>
</comment>
<evidence type="ECO:0000256" key="1">
    <source>
        <dbReference type="ARBA" id="ARBA00004651"/>
    </source>
</evidence>
<reference evidence="9 10" key="1">
    <citation type="submission" date="2019-07" db="EMBL/GenBank/DDBJ databases">
        <title>Whole genome shotgun sequence of Aneurinibacillus danicus NBRC 102444.</title>
        <authorList>
            <person name="Hosoyama A."/>
            <person name="Uohara A."/>
            <person name="Ohji S."/>
            <person name="Ichikawa N."/>
        </authorList>
    </citation>
    <scope>NUCLEOTIDE SEQUENCE [LARGE SCALE GENOMIC DNA]</scope>
    <source>
        <strain evidence="9 10">NBRC 102444</strain>
    </source>
</reference>
<dbReference type="RefSeq" id="WP_146810172.1">
    <property type="nucleotide sequence ID" value="NZ_BJXX01000103.1"/>
</dbReference>
<comment type="subcellular location">
    <subcellularLocation>
        <location evidence="1 8">Cell membrane</location>
        <topology evidence="1 8">Multi-pass membrane protein</topology>
    </subcellularLocation>
</comment>
<feature type="transmembrane region" description="Helical" evidence="8">
    <location>
        <begin position="144"/>
        <end position="164"/>
    </location>
</feature>
<feature type="transmembrane region" description="Helical" evidence="8">
    <location>
        <begin position="236"/>
        <end position="255"/>
    </location>
</feature>
<feature type="transmembrane region" description="Helical" evidence="8">
    <location>
        <begin position="59"/>
        <end position="80"/>
    </location>
</feature>